<dbReference type="Pfam" id="PF08450">
    <property type="entry name" value="SGL"/>
    <property type="match status" value="1"/>
</dbReference>
<proteinExistence type="inferred from homology"/>
<dbReference type="InterPro" id="IPR013658">
    <property type="entry name" value="SGL"/>
</dbReference>
<dbReference type="EMBL" id="JAIWYP010000006">
    <property type="protein sequence ID" value="KAH3815732.1"/>
    <property type="molecule type" value="Genomic_DNA"/>
</dbReference>
<reference evidence="4" key="2">
    <citation type="submission" date="2020-11" db="EMBL/GenBank/DDBJ databases">
        <authorList>
            <person name="McCartney M.A."/>
            <person name="Auch B."/>
            <person name="Kono T."/>
            <person name="Mallez S."/>
            <person name="Becker A."/>
            <person name="Gohl D.M."/>
            <person name="Silverstein K.A.T."/>
            <person name="Koren S."/>
            <person name="Bechman K.B."/>
            <person name="Herman A."/>
            <person name="Abrahante J.E."/>
            <person name="Garbe J."/>
        </authorList>
    </citation>
    <scope>NUCLEOTIDE SEQUENCE</scope>
    <source>
        <strain evidence="4">Duluth1</strain>
        <tissue evidence="4">Whole animal</tissue>
    </source>
</reference>
<organism evidence="4 5">
    <name type="scientific">Dreissena polymorpha</name>
    <name type="common">Zebra mussel</name>
    <name type="synonym">Mytilus polymorpha</name>
    <dbReference type="NCBI Taxonomy" id="45954"/>
    <lineage>
        <taxon>Eukaryota</taxon>
        <taxon>Metazoa</taxon>
        <taxon>Spiralia</taxon>
        <taxon>Lophotrochozoa</taxon>
        <taxon>Mollusca</taxon>
        <taxon>Bivalvia</taxon>
        <taxon>Autobranchia</taxon>
        <taxon>Heteroconchia</taxon>
        <taxon>Euheterodonta</taxon>
        <taxon>Imparidentia</taxon>
        <taxon>Neoheterodontei</taxon>
        <taxon>Myida</taxon>
        <taxon>Dreissenoidea</taxon>
        <taxon>Dreissenidae</taxon>
        <taxon>Dreissena</taxon>
    </lineage>
</organism>
<dbReference type="Gene3D" id="2.120.10.30">
    <property type="entry name" value="TolB, C-terminal domain"/>
    <property type="match status" value="1"/>
</dbReference>
<dbReference type="InterPro" id="IPR005511">
    <property type="entry name" value="SMP-30"/>
</dbReference>
<dbReference type="GO" id="GO:0019853">
    <property type="term" value="P:L-ascorbic acid biosynthetic process"/>
    <property type="evidence" value="ECO:0007669"/>
    <property type="project" value="TreeGrafter"/>
</dbReference>
<accession>A0A9D4GKQ8</accession>
<evidence type="ECO:0000256" key="2">
    <source>
        <dbReference type="PIRSR" id="PIRSR605511-2"/>
    </source>
</evidence>
<dbReference type="GO" id="GO:0004341">
    <property type="term" value="F:gluconolactonase activity"/>
    <property type="evidence" value="ECO:0007669"/>
    <property type="project" value="TreeGrafter"/>
</dbReference>
<dbReference type="SUPFAM" id="SSF63829">
    <property type="entry name" value="Calcium-dependent phosphotriesterase"/>
    <property type="match status" value="1"/>
</dbReference>
<dbReference type="PANTHER" id="PTHR10907">
    <property type="entry name" value="REGUCALCIN"/>
    <property type="match status" value="1"/>
</dbReference>
<keyword evidence="2" id="KW-0479">Metal-binding</keyword>
<dbReference type="Proteomes" id="UP000828390">
    <property type="component" value="Unassembled WGS sequence"/>
</dbReference>
<feature type="binding site" evidence="2">
    <location>
        <position position="33"/>
    </location>
    <ligand>
        <name>a divalent metal cation</name>
        <dbReference type="ChEBI" id="CHEBI:60240"/>
    </ligand>
</feature>
<comment type="similarity">
    <text evidence="1">Belongs to the SMP-30/CGR1 family.</text>
</comment>
<dbReference type="AlphaFoldDB" id="A0A9D4GKQ8"/>
<reference evidence="4" key="1">
    <citation type="journal article" date="2019" name="bioRxiv">
        <title>The Genome of the Zebra Mussel, Dreissena polymorpha: A Resource for Invasive Species Research.</title>
        <authorList>
            <person name="McCartney M.A."/>
            <person name="Auch B."/>
            <person name="Kono T."/>
            <person name="Mallez S."/>
            <person name="Zhang Y."/>
            <person name="Obille A."/>
            <person name="Becker A."/>
            <person name="Abrahante J.E."/>
            <person name="Garbe J."/>
            <person name="Badalamenti J.P."/>
            <person name="Herman A."/>
            <person name="Mangelson H."/>
            <person name="Liachko I."/>
            <person name="Sullivan S."/>
            <person name="Sone E.D."/>
            <person name="Koren S."/>
            <person name="Silverstein K.A.T."/>
            <person name="Beckman K.B."/>
            <person name="Gohl D.M."/>
        </authorList>
    </citation>
    <scope>NUCLEOTIDE SEQUENCE</scope>
    <source>
        <strain evidence="4">Duluth1</strain>
        <tissue evidence="4">Whole animal</tissue>
    </source>
</reference>
<evidence type="ECO:0000313" key="5">
    <source>
        <dbReference type="Proteomes" id="UP000828390"/>
    </source>
</evidence>
<evidence type="ECO:0000259" key="3">
    <source>
        <dbReference type="Pfam" id="PF08450"/>
    </source>
</evidence>
<evidence type="ECO:0000313" key="4">
    <source>
        <dbReference type="EMBL" id="KAH3815732.1"/>
    </source>
</evidence>
<keyword evidence="5" id="KW-1185">Reference proteome</keyword>
<protein>
    <recommendedName>
        <fullName evidence="3">SMP-30/Gluconolactonase/LRE-like region domain-containing protein</fullName>
    </recommendedName>
</protein>
<feature type="domain" description="SMP-30/Gluconolactonase/LRE-like region" evidence="3">
    <location>
        <begin position="9"/>
        <end position="68"/>
    </location>
</feature>
<sequence>MTIFRLEKHSSALYNLELDGSVRKHMDVITISNGLAWTDDNRTMYYIDSIPRKVWAYGFNLTTGTMSKGIL</sequence>
<name>A0A9D4GKQ8_DREPO</name>
<evidence type="ECO:0000256" key="1">
    <source>
        <dbReference type="ARBA" id="ARBA00008853"/>
    </source>
</evidence>
<dbReference type="PANTHER" id="PTHR10907:SF47">
    <property type="entry name" value="REGUCALCIN"/>
    <property type="match status" value="1"/>
</dbReference>
<gene>
    <name evidence="4" type="ORF">DPMN_144263</name>
</gene>
<dbReference type="PRINTS" id="PR01790">
    <property type="entry name" value="SMP30FAMILY"/>
</dbReference>
<comment type="cofactor">
    <cofactor evidence="2">
        <name>Zn(2+)</name>
        <dbReference type="ChEBI" id="CHEBI:29105"/>
    </cofactor>
    <text evidence="2">Binds 1 divalent metal cation per subunit.</text>
</comment>
<dbReference type="InterPro" id="IPR011042">
    <property type="entry name" value="6-blade_b-propeller_TolB-like"/>
</dbReference>
<comment type="caution">
    <text evidence="4">The sequence shown here is derived from an EMBL/GenBank/DDBJ whole genome shotgun (WGS) entry which is preliminary data.</text>
</comment>
<dbReference type="GO" id="GO:0005509">
    <property type="term" value="F:calcium ion binding"/>
    <property type="evidence" value="ECO:0007669"/>
    <property type="project" value="TreeGrafter"/>
</dbReference>
<keyword evidence="2" id="KW-0862">Zinc</keyword>